<evidence type="ECO:0000256" key="6">
    <source>
        <dbReference type="ARBA" id="ARBA00016544"/>
    </source>
</evidence>
<evidence type="ECO:0000259" key="22">
    <source>
        <dbReference type="Pfam" id="PF02896"/>
    </source>
</evidence>
<feature type="binding site" evidence="17">
    <location>
        <position position="289"/>
    </location>
    <ligand>
        <name>phosphoenolpyruvate</name>
        <dbReference type="ChEBI" id="CHEBI:58702"/>
    </ligand>
</feature>
<dbReference type="Pfam" id="PF02896">
    <property type="entry name" value="PEP-utilizers_C"/>
    <property type="match status" value="1"/>
</dbReference>
<dbReference type="STRING" id="1095776.SAMN04515672_1679"/>
<feature type="region of interest" description="Disordered" evidence="20">
    <location>
        <begin position="1"/>
        <end position="21"/>
    </location>
</feature>
<proteinExistence type="inferred from homology"/>
<feature type="binding site" evidence="17">
    <location>
        <position position="461"/>
    </location>
    <ligand>
        <name>phosphoenolpyruvate</name>
        <dbReference type="ChEBI" id="CHEBI:58702"/>
    </ligand>
</feature>
<dbReference type="Gene3D" id="1.10.274.10">
    <property type="entry name" value="PtsI, HPr-binding domain"/>
    <property type="match status" value="1"/>
</dbReference>
<dbReference type="InterPro" id="IPR040442">
    <property type="entry name" value="Pyrv_kinase-like_dom_sf"/>
</dbReference>
<evidence type="ECO:0000256" key="17">
    <source>
        <dbReference type="PIRSR" id="PIRSR000732-2"/>
    </source>
</evidence>
<dbReference type="PANTHER" id="PTHR46244:SF6">
    <property type="entry name" value="PHOSPHOENOLPYRUVATE-PROTEIN PHOSPHOTRANSFERASE"/>
    <property type="match status" value="1"/>
</dbReference>
<dbReference type="InterPro" id="IPR023151">
    <property type="entry name" value="PEP_util_CS"/>
</dbReference>
<feature type="binding site" evidence="18">
    <location>
        <position position="427"/>
    </location>
    <ligand>
        <name>Mg(2+)</name>
        <dbReference type="ChEBI" id="CHEBI:18420"/>
    </ligand>
</feature>
<dbReference type="InterPro" id="IPR008279">
    <property type="entry name" value="PEP-util_enz_mobile_dom"/>
</dbReference>
<comment type="subcellular location">
    <subcellularLocation>
        <location evidence="3">Cytoplasm</location>
    </subcellularLocation>
</comment>
<feature type="domain" description="PEP-utilising enzyme C-terminal" evidence="22">
    <location>
        <begin position="253"/>
        <end position="535"/>
    </location>
</feature>
<dbReference type="PROSITE" id="PS00370">
    <property type="entry name" value="PEP_ENZYMES_PHOS_SITE"/>
    <property type="match status" value="1"/>
</dbReference>
<dbReference type="GO" id="GO:0016301">
    <property type="term" value="F:kinase activity"/>
    <property type="evidence" value="ECO:0007669"/>
    <property type="project" value="UniProtKB-KW"/>
</dbReference>
<dbReference type="InterPro" id="IPR050499">
    <property type="entry name" value="PEP-utilizing_PTS_enzyme"/>
</dbReference>
<dbReference type="InterPro" id="IPR024692">
    <property type="entry name" value="PTS_EI"/>
</dbReference>
<keyword evidence="10 24" id="KW-0808">Transferase</keyword>
<dbReference type="Proteomes" id="UP000198882">
    <property type="component" value="Unassembled WGS sequence"/>
</dbReference>
<evidence type="ECO:0000256" key="14">
    <source>
        <dbReference type="ARBA" id="ARBA00022842"/>
    </source>
</evidence>
<evidence type="ECO:0000256" key="18">
    <source>
        <dbReference type="PIRSR" id="PIRSR000732-3"/>
    </source>
</evidence>
<dbReference type="Gene3D" id="3.20.20.60">
    <property type="entry name" value="Phosphoenolpyruvate-binding domains"/>
    <property type="match status" value="1"/>
</dbReference>
<evidence type="ECO:0000256" key="20">
    <source>
        <dbReference type="SAM" id="MobiDB-lite"/>
    </source>
</evidence>
<dbReference type="InterPro" id="IPR018274">
    <property type="entry name" value="PEP_util_AS"/>
</dbReference>
<organism evidence="24 25">
    <name type="scientific">Natronorubrum texcoconense</name>
    <dbReference type="NCBI Taxonomy" id="1095776"/>
    <lineage>
        <taxon>Archaea</taxon>
        <taxon>Methanobacteriati</taxon>
        <taxon>Methanobacteriota</taxon>
        <taxon>Stenosarchaea group</taxon>
        <taxon>Halobacteria</taxon>
        <taxon>Halobacteriales</taxon>
        <taxon>Natrialbaceae</taxon>
        <taxon>Natronorubrum</taxon>
    </lineage>
</organism>
<keyword evidence="7" id="KW-0813">Transport</keyword>
<feature type="coiled-coil region" evidence="19">
    <location>
        <begin position="52"/>
        <end position="79"/>
    </location>
</feature>
<feature type="binding site" evidence="17">
    <location>
        <position position="325"/>
    </location>
    <ligand>
        <name>phosphoenolpyruvate</name>
        <dbReference type="ChEBI" id="CHEBI:58702"/>
    </ligand>
</feature>
<evidence type="ECO:0000313" key="24">
    <source>
        <dbReference type="EMBL" id="SDJ87534.1"/>
    </source>
</evidence>
<dbReference type="SUPFAM" id="SSF51621">
    <property type="entry name" value="Phosphoenolpyruvate/pyruvate domain"/>
    <property type="match status" value="1"/>
</dbReference>
<dbReference type="Gene3D" id="3.50.30.10">
    <property type="entry name" value="Phosphohistidine domain"/>
    <property type="match status" value="1"/>
</dbReference>
<evidence type="ECO:0000256" key="9">
    <source>
        <dbReference type="ARBA" id="ARBA00022597"/>
    </source>
</evidence>
<keyword evidence="9" id="KW-0762">Sugar transport</keyword>
<dbReference type="EC" id="2.7.3.9" evidence="5"/>
<dbReference type="GO" id="GO:0009401">
    <property type="term" value="P:phosphoenolpyruvate-dependent sugar phosphotransferase system"/>
    <property type="evidence" value="ECO:0007669"/>
    <property type="project" value="UniProtKB-KW"/>
</dbReference>
<dbReference type="GO" id="GO:0046872">
    <property type="term" value="F:metal ion binding"/>
    <property type="evidence" value="ECO:0007669"/>
    <property type="project" value="UniProtKB-KW"/>
</dbReference>
<dbReference type="GO" id="GO:0008965">
    <property type="term" value="F:phosphoenolpyruvate-protein phosphotransferase activity"/>
    <property type="evidence" value="ECO:0007669"/>
    <property type="project" value="UniProtKB-EC"/>
</dbReference>
<evidence type="ECO:0000259" key="23">
    <source>
        <dbReference type="Pfam" id="PF05524"/>
    </source>
</evidence>
<evidence type="ECO:0000259" key="21">
    <source>
        <dbReference type="Pfam" id="PF00391"/>
    </source>
</evidence>
<dbReference type="InterPro" id="IPR015813">
    <property type="entry name" value="Pyrv/PenolPyrv_kinase-like_dom"/>
</dbReference>
<keyword evidence="8" id="KW-0963">Cytoplasm</keyword>
<name>A0A1G8XAT8_9EURY</name>
<dbReference type="PRINTS" id="PR01736">
    <property type="entry name" value="PHPHTRNFRASE"/>
</dbReference>
<dbReference type="InterPro" id="IPR036637">
    <property type="entry name" value="Phosphohistidine_dom_sf"/>
</dbReference>
<reference evidence="25" key="1">
    <citation type="submission" date="2016-10" db="EMBL/GenBank/DDBJ databases">
        <authorList>
            <person name="Varghese N."/>
            <person name="Submissions S."/>
        </authorList>
    </citation>
    <scope>NUCLEOTIDE SEQUENCE [LARGE SCALE GENOMIC DNA]</scope>
    <source>
        <strain evidence="25">B4,CECT 8067,JCM 17497</strain>
    </source>
</reference>
<dbReference type="Pfam" id="PF05524">
    <property type="entry name" value="PEP-utilisers_N"/>
    <property type="match status" value="1"/>
</dbReference>
<dbReference type="SUPFAM" id="SSF52009">
    <property type="entry name" value="Phosphohistidine domain"/>
    <property type="match status" value="1"/>
</dbReference>
<evidence type="ECO:0000256" key="19">
    <source>
        <dbReference type="SAM" id="Coils"/>
    </source>
</evidence>
<evidence type="ECO:0000256" key="16">
    <source>
        <dbReference type="PIRSR" id="PIRSR000732-1"/>
    </source>
</evidence>
<dbReference type="GO" id="GO:0005737">
    <property type="term" value="C:cytoplasm"/>
    <property type="evidence" value="ECO:0007669"/>
    <property type="project" value="UniProtKB-SubCell"/>
</dbReference>
<dbReference type="EMBL" id="FNFE01000002">
    <property type="protein sequence ID" value="SDJ87534.1"/>
    <property type="molecule type" value="Genomic_DNA"/>
</dbReference>
<dbReference type="Pfam" id="PF00391">
    <property type="entry name" value="PEP-utilizers"/>
    <property type="match status" value="1"/>
</dbReference>
<feature type="binding site" evidence="17">
    <location>
        <begin position="450"/>
        <end position="451"/>
    </location>
    <ligand>
        <name>phosphoenolpyruvate</name>
        <dbReference type="ChEBI" id="CHEBI:58702"/>
    </ligand>
</feature>
<dbReference type="PIRSF" id="PIRSF000732">
    <property type="entry name" value="PTS_enzyme_I"/>
    <property type="match status" value="1"/>
</dbReference>
<dbReference type="InterPro" id="IPR036618">
    <property type="entry name" value="PtsI_HPr-bd_sf"/>
</dbReference>
<comment type="catalytic activity">
    <reaction evidence="1">
        <text>L-histidyl-[protein] + phosphoenolpyruvate = N(pros)-phospho-L-histidyl-[protein] + pyruvate</text>
        <dbReference type="Rhea" id="RHEA:23880"/>
        <dbReference type="Rhea" id="RHEA-COMP:9745"/>
        <dbReference type="Rhea" id="RHEA-COMP:9746"/>
        <dbReference type="ChEBI" id="CHEBI:15361"/>
        <dbReference type="ChEBI" id="CHEBI:29979"/>
        <dbReference type="ChEBI" id="CHEBI:58702"/>
        <dbReference type="ChEBI" id="CHEBI:64837"/>
        <dbReference type="EC" id="2.7.3.9"/>
    </reaction>
</comment>
<protein>
    <recommendedName>
        <fullName evidence="6">Phosphoenolpyruvate-protein phosphotransferase</fullName>
        <ecNumber evidence="5">2.7.3.9</ecNumber>
    </recommendedName>
    <alternativeName>
        <fullName evidence="15">Phosphotransferase system, enzyme I</fullName>
    </alternativeName>
</protein>
<feature type="active site" description="Proton donor" evidence="16">
    <location>
        <position position="496"/>
    </location>
</feature>
<evidence type="ECO:0000256" key="2">
    <source>
        <dbReference type="ARBA" id="ARBA00001946"/>
    </source>
</evidence>
<evidence type="ECO:0000256" key="8">
    <source>
        <dbReference type="ARBA" id="ARBA00022490"/>
    </source>
</evidence>
<evidence type="ECO:0000256" key="4">
    <source>
        <dbReference type="ARBA" id="ARBA00007837"/>
    </source>
</evidence>
<evidence type="ECO:0000256" key="15">
    <source>
        <dbReference type="ARBA" id="ARBA00033235"/>
    </source>
</evidence>
<evidence type="ECO:0000256" key="5">
    <source>
        <dbReference type="ARBA" id="ARBA00012232"/>
    </source>
</evidence>
<comment type="similarity">
    <text evidence="4">Belongs to the PEP-utilizing enzyme family.</text>
</comment>
<keyword evidence="25" id="KW-1185">Reference proteome</keyword>
<keyword evidence="12 18" id="KW-0479">Metal-binding</keyword>
<gene>
    <name evidence="24" type="ORF">SAMN04515672_1679</name>
</gene>
<dbReference type="SUPFAM" id="SSF47831">
    <property type="entry name" value="Enzyme I of the PEP:sugar phosphotransferase system HPr-binding (sub)domain"/>
    <property type="match status" value="1"/>
</dbReference>
<evidence type="ECO:0000256" key="13">
    <source>
        <dbReference type="ARBA" id="ARBA00022777"/>
    </source>
</evidence>
<feature type="compositionally biased region" description="Low complexity" evidence="20">
    <location>
        <begin position="12"/>
        <end position="21"/>
    </location>
</feature>
<evidence type="ECO:0000256" key="12">
    <source>
        <dbReference type="ARBA" id="ARBA00022723"/>
    </source>
</evidence>
<evidence type="ECO:0000256" key="10">
    <source>
        <dbReference type="ARBA" id="ARBA00022679"/>
    </source>
</evidence>
<dbReference type="RefSeq" id="WP_090304442.1">
    <property type="nucleotide sequence ID" value="NZ_FNFE01000002.1"/>
</dbReference>
<dbReference type="OrthoDB" id="23397at2157"/>
<feature type="binding site" evidence="18">
    <location>
        <position position="451"/>
    </location>
    <ligand>
        <name>Mg(2+)</name>
        <dbReference type="ChEBI" id="CHEBI:18420"/>
    </ligand>
</feature>
<feature type="compositionally biased region" description="Basic and acidic residues" evidence="20">
    <location>
        <begin position="1"/>
        <end position="11"/>
    </location>
</feature>
<evidence type="ECO:0000256" key="1">
    <source>
        <dbReference type="ARBA" id="ARBA00000683"/>
    </source>
</evidence>
<keyword evidence="19" id="KW-0175">Coiled coil</keyword>
<keyword evidence="11" id="KW-0598">Phosphotransferase system</keyword>
<feature type="active site" description="Tele-phosphohistidine intermediate" evidence="16">
    <location>
        <position position="192"/>
    </location>
</feature>
<dbReference type="NCBIfam" id="TIGR01417">
    <property type="entry name" value="PTS_I_fam"/>
    <property type="match status" value="1"/>
</dbReference>
<dbReference type="AlphaFoldDB" id="A0A1G8XAT8"/>
<feature type="domain" description="PEP-utilising enzyme mobile" evidence="21">
    <location>
        <begin position="155"/>
        <end position="228"/>
    </location>
</feature>
<dbReference type="InterPro" id="IPR008731">
    <property type="entry name" value="PTS_EIN"/>
</dbReference>
<dbReference type="PROSITE" id="PS00742">
    <property type="entry name" value="PEP_ENZYMES_2"/>
    <property type="match status" value="1"/>
</dbReference>
<evidence type="ECO:0000256" key="11">
    <source>
        <dbReference type="ARBA" id="ARBA00022683"/>
    </source>
</evidence>
<keyword evidence="13" id="KW-0418">Kinase</keyword>
<dbReference type="InterPro" id="IPR000121">
    <property type="entry name" value="PEP_util_C"/>
</dbReference>
<keyword evidence="14 18" id="KW-0460">Magnesium</keyword>
<feature type="coiled-coil region" evidence="19">
    <location>
        <begin position="389"/>
        <end position="416"/>
    </location>
</feature>
<dbReference type="PANTHER" id="PTHR46244">
    <property type="entry name" value="PHOSPHOENOLPYRUVATE-PROTEIN PHOSPHOTRANSFERASE"/>
    <property type="match status" value="1"/>
</dbReference>
<comment type="cofactor">
    <cofactor evidence="2 18">
        <name>Mg(2+)</name>
        <dbReference type="ChEBI" id="CHEBI:18420"/>
    </cofactor>
</comment>
<feature type="domain" description="Phosphotransferase system enzyme I N-terminal" evidence="23">
    <location>
        <begin position="11"/>
        <end position="132"/>
    </location>
</feature>
<accession>A0A1G8XAT8</accession>
<evidence type="ECO:0000256" key="7">
    <source>
        <dbReference type="ARBA" id="ARBA00022448"/>
    </source>
</evidence>
<sequence>MTEPNGERRLEGTGVTPAVGVGPVHWLATDLELPEPPDADAVDRSSERERIVAARERALETLERERAAAVERVGESEAEIFDAHAAFLTDPQLEDGIDEAVDDDLPAEHAVQAAFEGPIAQFEAMEGPMAERADDLRDVRDRLVRELLGRETAAIPSGSVLLADRLTPSDTAGLDPDSVAGVATVTGGRTAHAAIIARALGLPAVVGVGEELRALEAGTQVVVDGERGRVIADPDPETRNRAERDRRVEPIAEPVETADGRPIEVAANVGGDDFAAAATQGADGIGLFRTEFLFLDREEPPTEDEQCEAYADALETFPDGRVIVRTIDVGGDKPLPYREGASERNPFLGARGIRVALEELSDLFETQLRAICRAAATEGGGELAVMFPMIATVEELEEAQARLEAAASALAEEGIEYERPTIGVMIETPSAAFIADELAARVDFLSIGTNDLTQYVMAADRENERVADLQDPLHPAVLRAIDRTTSHGSDAWVGVCGELAGDPAVTELLMGLGVDELSTSPIAIPAVKRRVREVEASAARALADRALEAGTRDAVARLLDGE</sequence>
<evidence type="ECO:0000256" key="3">
    <source>
        <dbReference type="ARBA" id="ARBA00004496"/>
    </source>
</evidence>
<dbReference type="InterPro" id="IPR006318">
    <property type="entry name" value="PTS_EI-like"/>
</dbReference>
<evidence type="ECO:0000313" key="25">
    <source>
        <dbReference type="Proteomes" id="UP000198882"/>
    </source>
</evidence>